<gene>
    <name evidence="1" type="ORF">CAUJ_LOCUS5160</name>
</gene>
<evidence type="ECO:0000313" key="2">
    <source>
        <dbReference type="Proteomes" id="UP000835052"/>
    </source>
</evidence>
<comment type="caution">
    <text evidence="1">The sequence shown here is derived from an EMBL/GenBank/DDBJ whole genome shotgun (WGS) entry which is preliminary data.</text>
</comment>
<dbReference type="Proteomes" id="UP000835052">
    <property type="component" value="Unassembled WGS sequence"/>
</dbReference>
<accession>A0A8S1H126</accession>
<organism evidence="1 2">
    <name type="scientific">Caenorhabditis auriculariae</name>
    <dbReference type="NCBI Taxonomy" id="2777116"/>
    <lineage>
        <taxon>Eukaryota</taxon>
        <taxon>Metazoa</taxon>
        <taxon>Ecdysozoa</taxon>
        <taxon>Nematoda</taxon>
        <taxon>Chromadorea</taxon>
        <taxon>Rhabditida</taxon>
        <taxon>Rhabditina</taxon>
        <taxon>Rhabditomorpha</taxon>
        <taxon>Rhabditoidea</taxon>
        <taxon>Rhabditidae</taxon>
        <taxon>Peloderinae</taxon>
        <taxon>Caenorhabditis</taxon>
    </lineage>
</organism>
<proteinExistence type="predicted"/>
<dbReference type="EMBL" id="CAJGYM010000010">
    <property type="protein sequence ID" value="CAD6189241.1"/>
    <property type="molecule type" value="Genomic_DNA"/>
</dbReference>
<reference evidence="1" key="1">
    <citation type="submission" date="2020-10" db="EMBL/GenBank/DDBJ databases">
        <authorList>
            <person name="Kikuchi T."/>
        </authorList>
    </citation>
    <scope>NUCLEOTIDE SEQUENCE</scope>
    <source>
        <strain evidence="1">NKZ352</strain>
    </source>
</reference>
<keyword evidence="2" id="KW-1185">Reference proteome</keyword>
<sequence>MLLNGFCVHRRQSRPLAGERNTAALLVKPKASRSAASSHQISISRHVLIVGFGTDGAVETILFGVKGEEAFDIGHKFTH</sequence>
<protein>
    <submittedName>
        <fullName evidence="1">Uncharacterized protein</fullName>
    </submittedName>
</protein>
<evidence type="ECO:0000313" key="1">
    <source>
        <dbReference type="EMBL" id="CAD6189241.1"/>
    </source>
</evidence>
<dbReference type="AlphaFoldDB" id="A0A8S1H126"/>
<name>A0A8S1H126_9PELO</name>